<dbReference type="AlphaFoldDB" id="F6B7L5"/>
<dbReference type="Gene3D" id="2.60.40.10">
    <property type="entry name" value="Immunoglobulins"/>
    <property type="match status" value="1"/>
</dbReference>
<dbReference type="InterPro" id="IPR005085">
    <property type="entry name" value="CBM25"/>
</dbReference>
<proteinExistence type="predicted"/>
<dbReference type="RefSeq" id="WP_003543254.1">
    <property type="nucleotide sequence ID" value="NC_015565.1"/>
</dbReference>
<feature type="domain" description="Carbohydrate binding module family 25" evidence="1">
    <location>
        <begin position="39"/>
        <end position="122"/>
    </location>
</feature>
<organism evidence="2 3">
    <name type="scientific">Desulfotomaculum nigrificans (strain DSM 14880 / VKM B-2319 / CO-1-SRB)</name>
    <name type="common">Desulfotomaculum carboxydivorans</name>
    <dbReference type="NCBI Taxonomy" id="868595"/>
    <lineage>
        <taxon>Bacteria</taxon>
        <taxon>Bacillati</taxon>
        <taxon>Bacillota</taxon>
        <taxon>Clostridia</taxon>
        <taxon>Eubacteriales</taxon>
        <taxon>Desulfotomaculaceae</taxon>
        <taxon>Desulfotomaculum</taxon>
    </lineage>
</organism>
<name>F6B7L5_DESCC</name>
<keyword evidence="3" id="KW-1185">Reference proteome</keyword>
<evidence type="ECO:0000259" key="1">
    <source>
        <dbReference type="SMART" id="SM01066"/>
    </source>
</evidence>
<dbReference type="Proteomes" id="UP000009226">
    <property type="component" value="Chromosome"/>
</dbReference>
<dbReference type="STRING" id="868595.Desca_1721"/>
<gene>
    <name evidence="2" type="ordered locus">Desca_1721</name>
</gene>
<reference evidence="2 3" key="1">
    <citation type="submission" date="2011-05" db="EMBL/GenBank/DDBJ databases">
        <title>Complete sequence of Desulfotomaculum carboxydivorans CO-1-SRB.</title>
        <authorList>
            <consortium name="US DOE Joint Genome Institute"/>
            <person name="Lucas S."/>
            <person name="Han J."/>
            <person name="Lapidus A."/>
            <person name="Cheng J.-F."/>
            <person name="Goodwin L."/>
            <person name="Pitluck S."/>
            <person name="Peters L."/>
            <person name="Mikhailova N."/>
            <person name="Lu M."/>
            <person name="Han C."/>
            <person name="Tapia R."/>
            <person name="Land M."/>
            <person name="Hauser L."/>
            <person name="Kyrpides N."/>
            <person name="Ivanova N."/>
            <person name="Pagani I."/>
            <person name="Stams A."/>
            <person name="Plugge C."/>
            <person name="Muyzer G."/>
            <person name="Kuever J."/>
            <person name="Parshina S."/>
            <person name="Ivanova A."/>
            <person name="Nazina T."/>
            <person name="Woyke T."/>
        </authorList>
    </citation>
    <scope>NUCLEOTIDE SEQUENCE [LARGE SCALE GENOMIC DNA]</scope>
    <source>
        <strain evidence="3">DSM 14880 / VKM B-2319 / CO-1-SRB</strain>
    </source>
</reference>
<dbReference type="eggNOG" id="ENOG5032Z2V">
    <property type="taxonomic scope" value="Bacteria"/>
</dbReference>
<sequence>MANRTNFGEQSIGAYRLKEMHDAQYPGGVVVDPTPITAGEEVVVFYNGLLAQSGADEVYVHCGFGDNDQWKSVQDLRMAKTGWGWVKSMTMPDTPTRFNFCFHDSAQNWDNNNGHNWSFQVHDGQMNKH</sequence>
<evidence type="ECO:0000313" key="2">
    <source>
        <dbReference type="EMBL" id="AEF94569.1"/>
    </source>
</evidence>
<dbReference type="SMART" id="SM01066">
    <property type="entry name" value="CBM_25"/>
    <property type="match status" value="1"/>
</dbReference>
<dbReference type="InterPro" id="IPR013783">
    <property type="entry name" value="Ig-like_fold"/>
</dbReference>
<evidence type="ECO:0000313" key="3">
    <source>
        <dbReference type="Proteomes" id="UP000009226"/>
    </source>
</evidence>
<dbReference type="HOGENOM" id="CLU_152619_0_0_9"/>
<dbReference type="KEGG" id="dca:Desca_1721"/>
<dbReference type="Pfam" id="PF16760">
    <property type="entry name" value="CBM53"/>
    <property type="match status" value="1"/>
</dbReference>
<accession>F6B7L5</accession>
<dbReference type="GO" id="GO:2001070">
    <property type="term" value="F:starch binding"/>
    <property type="evidence" value="ECO:0007669"/>
    <property type="project" value="InterPro"/>
</dbReference>
<protein>
    <submittedName>
        <fullName evidence="2">Carbohydrate-binding family 25 protein</fullName>
    </submittedName>
</protein>
<dbReference type="EMBL" id="CP002736">
    <property type="protein sequence ID" value="AEF94569.1"/>
    <property type="molecule type" value="Genomic_DNA"/>
</dbReference>